<dbReference type="EMBL" id="JASCZI010090879">
    <property type="protein sequence ID" value="MED6147419.1"/>
    <property type="molecule type" value="Genomic_DNA"/>
</dbReference>
<dbReference type="InterPro" id="IPR032675">
    <property type="entry name" value="LRR_dom_sf"/>
</dbReference>
<keyword evidence="2" id="KW-0677">Repeat</keyword>
<dbReference type="PANTHER" id="PTHR16083:SF83">
    <property type="entry name" value="LEUCINE-RICH REPEAT-CONTAINING PROTEIN 40"/>
    <property type="match status" value="1"/>
</dbReference>
<evidence type="ECO:0000259" key="3">
    <source>
        <dbReference type="Pfam" id="PF20160"/>
    </source>
</evidence>
<reference evidence="4 5" key="1">
    <citation type="journal article" date="2023" name="Plants (Basel)">
        <title>Bridging the Gap: Combining Genomics and Transcriptomics Approaches to Understand Stylosanthes scabra, an Orphan Legume from the Brazilian Caatinga.</title>
        <authorList>
            <person name="Ferreira-Neto J.R.C."/>
            <person name="da Silva M.D."/>
            <person name="Binneck E."/>
            <person name="de Melo N.F."/>
            <person name="da Silva R.H."/>
            <person name="de Melo A.L.T.M."/>
            <person name="Pandolfi V."/>
            <person name="Bustamante F.O."/>
            <person name="Brasileiro-Vidal A.C."/>
            <person name="Benko-Iseppon A.M."/>
        </authorList>
    </citation>
    <scope>NUCLEOTIDE SEQUENCE [LARGE SCALE GENOMIC DNA]</scope>
    <source>
        <tissue evidence="4">Leaves</tissue>
    </source>
</reference>
<dbReference type="Gene3D" id="3.80.10.10">
    <property type="entry name" value="Ribonuclease Inhibitor"/>
    <property type="match status" value="1"/>
</dbReference>
<name>A0ABU6TG00_9FABA</name>
<feature type="domain" description="C-JID" evidence="3">
    <location>
        <begin position="214"/>
        <end position="332"/>
    </location>
</feature>
<dbReference type="PANTHER" id="PTHR16083">
    <property type="entry name" value="LEUCINE RICH REPEAT CONTAINING PROTEIN"/>
    <property type="match status" value="1"/>
</dbReference>
<keyword evidence="1" id="KW-0433">Leucine-rich repeat</keyword>
<dbReference type="Proteomes" id="UP001341840">
    <property type="component" value="Unassembled WGS sequence"/>
</dbReference>
<accession>A0ABU6TG00</accession>
<evidence type="ECO:0000313" key="4">
    <source>
        <dbReference type="EMBL" id="MED6147419.1"/>
    </source>
</evidence>
<gene>
    <name evidence="4" type="ORF">PIB30_043889</name>
</gene>
<protein>
    <recommendedName>
        <fullName evidence="3">C-JID domain-containing protein</fullName>
    </recommendedName>
</protein>
<comment type="caution">
    <text evidence="4">The sequence shown here is derived from an EMBL/GenBank/DDBJ whole genome shotgun (WGS) entry which is preliminary data.</text>
</comment>
<evidence type="ECO:0000256" key="2">
    <source>
        <dbReference type="ARBA" id="ARBA00022737"/>
    </source>
</evidence>
<dbReference type="InterPro" id="IPR045344">
    <property type="entry name" value="C-JID"/>
</dbReference>
<dbReference type="Pfam" id="PF20160">
    <property type="entry name" value="C-JID"/>
    <property type="match status" value="1"/>
</dbReference>
<sequence length="368" mass="40705">MKQLSILTVDGIGILKVPKTIVNLVGLSEVDFDYCNFTGVPISHGCFVGLKKLKFRGCSGLSCVLNSCHGLESLTVLYWPESESIGKFLGSLSHLTSLTSLTLNECFITSEEPTPCYDLAQLTLLTDLDLSFNSFLRFPISIHQLPRLTCLILTMCPNLEVLPELPTSLRELHVQGCGSLDASNVNDVISKACCGFAESSNQDPEDILQMRIGGKETPAWFDHQEEDNGVSISFPHNCPPTETVALALCFQFHYDYGYATDGSTTVTLLTYNGKEFINNSLLKILAFGDPACMCIVCVNGYYLSKLLCQPNRFQLLTPYGKVVQRCGARWVCKQDIQDFKKTESEARKRKAIVELNTDMISDCSPSNE</sequence>
<evidence type="ECO:0000256" key="1">
    <source>
        <dbReference type="ARBA" id="ARBA00022614"/>
    </source>
</evidence>
<evidence type="ECO:0000313" key="5">
    <source>
        <dbReference type="Proteomes" id="UP001341840"/>
    </source>
</evidence>
<dbReference type="SUPFAM" id="SSF52058">
    <property type="entry name" value="L domain-like"/>
    <property type="match status" value="1"/>
</dbReference>
<proteinExistence type="predicted"/>
<organism evidence="4 5">
    <name type="scientific">Stylosanthes scabra</name>
    <dbReference type="NCBI Taxonomy" id="79078"/>
    <lineage>
        <taxon>Eukaryota</taxon>
        <taxon>Viridiplantae</taxon>
        <taxon>Streptophyta</taxon>
        <taxon>Embryophyta</taxon>
        <taxon>Tracheophyta</taxon>
        <taxon>Spermatophyta</taxon>
        <taxon>Magnoliopsida</taxon>
        <taxon>eudicotyledons</taxon>
        <taxon>Gunneridae</taxon>
        <taxon>Pentapetalae</taxon>
        <taxon>rosids</taxon>
        <taxon>fabids</taxon>
        <taxon>Fabales</taxon>
        <taxon>Fabaceae</taxon>
        <taxon>Papilionoideae</taxon>
        <taxon>50 kb inversion clade</taxon>
        <taxon>dalbergioids sensu lato</taxon>
        <taxon>Dalbergieae</taxon>
        <taxon>Pterocarpus clade</taxon>
        <taxon>Stylosanthes</taxon>
    </lineage>
</organism>
<keyword evidence="5" id="KW-1185">Reference proteome</keyword>